<proteinExistence type="predicted"/>
<accession>A0A9D4LY02</accession>
<name>A0A9D4LY02_DREPO</name>
<comment type="caution">
    <text evidence="2">The sequence shown here is derived from an EMBL/GenBank/DDBJ whole genome shotgun (WGS) entry which is preliminary data.</text>
</comment>
<evidence type="ECO:0000256" key="1">
    <source>
        <dbReference type="SAM" id="SignalP"/>
    </source>
</evidence>
<dbReference type="EMBL" id="JAIWYP010000002">
    <property type="protein sequence ID" value="KAH3866290.1"/>
    <property type="molecule type" value="Genomic_DNA"/>
</dbReference>
<protein>
    <recommendedName>
        <fullName evidence="4">Secreted protein</fullName>
    </recommendedName>
</protein>
<dbReference type="Proteomes" id="UP000828390">
    <property type="component" value="Unassembled WGS sequence"/>
</dbReference>
<reference evidence="2" key="1">
    <citation type="journal article" date="2019" name="bioRxiv">
        <title>The Genome of the Zebra Mussel, Dreissena polymorpha: A Resource for Invasive Species Research.</title>
        <authorList>
            <person name="McCartney M.A."/>
            <person name="Auch B."/>
            <person name="Kono T."/>
            <person name="Mallez S."/>
            <person name="Zhang Y."/>
            <person name="Obille A."/>
            <person name="Becker A."/>
            <person name="Abrahante J.E."/>
            <person name="Garbe J."/>
            <person name="Badalamenti J.P."/>
            <person name="Herman A."/>
            <person name="Mangelson H."/>
            <person name="Liachko I."/>
            <person name="Sullivan S."/>
            <person name="Sone E.D."/>
            <person name="Koren S."/>
            <person name="Silverstein K.A.T."/>
            <person name="Beckman K.B."/>
            <person name="Gohl D.M."/>
        </authorList>
    </citation>
    <scope>NUCLEOTIDE SEQUENCE</scope>
    <source>
        <strain evidence="2">Duluth1</strain>
        <tissue evidence="2">Whole animal</tissue>
    </source>
</reference>
<evidence type="ECO:0008006" key="4">
    <source>
        <dbReference type="Google" id="ProtNLM"/>
    </source>
</evidence>
<evidence type="ECO:0000313" key="3">
    <source>
        <dbReference type="Proteomes" id="UP000828390"/>
    </source>
</evidence>
<keyword evidence="3" id="KW-1185">Reference proteome</keyword>
<reference evidence="2" key="2">
    <citation type="submission" date="2020-11" db="EMBL/GenBank/DDBJ databases">
        <authorList>
            <person name="McCartney M.A."/>
            <person name="Auch B."/>
            <person name="Kono T."/>
            <person name="Mallez S."/>
            <person name="Becker A."/>
            <person name="Gohl D.M."/>
            <person name="Silverstein K.A.T."/>
            <person name="Koren S."/>
            <person name="Bechman K.B."/>
            <person name="Herman A."/>
            <person name="Abrahante J.E."/>
            <person name="Garbe J."/>
        </authorList>
    </citation>
    <scope>NUCLEOTIDE SEQUENCE</scope>
    <source>
        <strain evidence="2">Duluth1</strain>
        <tissue evidence="2">Whole animal</tissue>
    </source>
</reference>
<dbReference type="AlphaFoldDB" id="A0A9D4LY02"/>
<feature type="chain" id="PRO_5038492241" description="Secreted protein" evidence="1">
    <location>
        <begin position="20"/>
        <end position="71"/>
    </location>
</feature>
<sequence>MTKALLALCVQCCYCSASATPPCRVVPGLRRSCDGTMLHNVEPMGWTHMPDGRTMLSSYRVRGHVQTCSLR</sequence>
<evidence type="ECO:0000313" key="2">
    <source>
        <dbReference type="EMBL" id="KAH3866290.1"/>
    </source>
</evidence>
<keyword evidence="1" id="KW-0732">Signal</keyword>
<feature type="signal peptide" evidence="1">
    <location>
        <begin position="1"/>
        <end position="19"/>
    </location>
</feature>
<organism evidence="2 3">
    <name type="scientific">Dreissena polymorpha</name>
    <name type="common">Zebra mussel</name>
    <name type="synonym">Mytilus polymorpha</name>
    <dbReference type="NCBI Taxonomy" id="45954"/>
    <lineage>
        <taxon>Eukaryota</taxon>
        <taxon>Metazoa</taxon>
        <taxon>Spiralia</taxon>
        <taxon>Lophotrochozoa</taxon>
        <taxon>Mollusca</taxon>
        <taxon>Bivalvia</taxon>
        <taxon>Autobranchia</taxon>
        <taxon>Heteroconchia</taxon>
        <taxon>Euheterodonta</taxon>
        <taxon>Imparidentia</taxon>
        <taxon>Neoheterodontei</taxon>
        <taxon>Myida</taxon>
        <taxon>Dreissenoidea</taxon>
        <taxon>Dreissenidae</taxon>
        <taxon>Dreissena</taxon>
    </lineage>
</organism>
<gene>
    <name evidence="2" type="ORF">DPMN_029350</name>
</gene>